<keyword evidence="4 7" id="KW-1133">Transmembrane helix</keyword>
<feature type="transmembrane region" description="Helical" evidence="7">
    <location>
        <begin position="677"/>
        <end position="700"/>
    </location>
</feature>
<evidence type="ECO:0000256" key="6">
    <source>
        <dbReference type="ARBA" id="ARBA00038076"/>
    </source>
</evidence>
<dbReference type="OrthoDB" id="3207485at2"/>
<protein>
    <submittedName>
        <fullName evidence="10">ABC transporter permease</fullName>
    </submittedName>
</protein>
<dbReference type="AlphaFoldDB" id="A0A2X0IDB3"/>
<feature type="transmembrane region" description="Helical" evidence="7">
    <location>
        <begin position="326"/>
        <end position="346"/>
    </location>
</feature>
<feature type="domain" description="ABC3 transporter permease C-terminal" evidence="8">
    <location>
        <begin position="635"/>
        <end position="755"/>
    </location>
</feature>
<feature type="transmembrane region" description="Helical" evidence="7">
    <location>
        <begin position="726"/>
        <end position="748"/>
    </location>
</feature>
<organism evidence="10 11">
    <name type="scientific">Streptacidiphilus pinicola</name>
    <dbReference type="NCBI Taxonomy" id="2219663"/>
    <lineage>
        <taxon>Bacteria</taxon>
        <taxon>Bacillati</taxon>
        <taxon>Actinomycetota</taxon>
        <taxon>Actinomycetes</taxon>
        <taxon>Kitasatosporales</taxon>
        <taxon>Streptomycetaceae</taxon>
        <taxon>Streptacidiphilus</taxon>
    </lineage>
</organism>
<evidence type="ECO:0000259" key="9">
    <source>
        <dbReference type="Pfam" id="PF12704"/>
    </source>
</evidence>
<gene>
    <name evidence="10" type="ORF">DN069_24695</name>
</gene>
<feature type="transmembrane region" description="Helical" evidence="7">
    <location>
        <begin position="406"/>
        <end position="426"/>
    </location>
</feature>
<comment type="similarity">
    <text evidence="6">Belongs to the ABC-4 integral membrane protein family.</text>
</comment>
<dbReference type="InterPro" id="IPR003838">
    <property type="entry name" value="ABC3_permease_C"/>
</dbReference>
<evidence type="ECO:0000313" key="11">
    <source>
        <dbReference type="Proteomes" id="UP000248889"/>
    </source>
</evidence>
<comment type="subcellular location">
    <subcellularLocation>
        <location evidence="1">Cell membrane</location>
        <topology evidence="1">Multi-pass membrane protein</topology>
    </subcellularLocation>
</comment>
<feature type="transmembrane region" description="Helical" evidence="7">
    <location>
        <begin position="282"/>
        <end position="306"/>
    </location>
</feature>
<evidence type="ECO:0000256" key="1">
    <source>
        <dbReference type="ARBA" id="ARBA00004651"/>
    </source>
</evidence>
<dbReference type="GO" id="GO:0022857">
    <property type="term" value="F:transmembrane transporter activity"/>
    <property type="evidence" value="ECO:0007669"/>
    <property type="project" value="TreeGrafter"/>
</dbReference>
<evidence type="ECO:0000256" key="7">
    <source>
        <dbReference type="SAM" id="Phobius"/>
    </source>
</evidence>
<feature type="domain" description="ABC3 transporter permease C-terminal" evidence="8">
    <location>
        <begin position="238"/>
        <end position="353"/>
    </location>
</feature>
<dbReference type="InterPro" id="IPR050250">
    <property type="entry name" value="Macrolide_Exporter_MacB"/>
</dbReference>
<feature type="domain" description="MacB-like periplasmic core" evidence="9">
    <location>
        <begin position="402"/>
        <end position="559"/>
    </location>
</feature>
<dbReference type="Pfam" id="PF02687">
    <property type="entry name" value="FtsX"/>
    <property type="match status" value="2"/>
</dbReference>
<sequence length="765" mass="77833">MTLTTMTAVTASVLAGGLLLDSQGPYQRAFDAQHGAHLSADFSGATVDAGQLTATAHATGVTQTAGPYATLTLHPRVAAGNHFMPAGDPLGAMTVVGRPIDGPLDDLRVTVGRWVDGPGEIVLPDGDSPLAVGDKMVVPNAPGHPTLTVVGLAASVTATADGWVAPQEIPALTPSGAVPDRQMLYRFAHAGTRTEVEADHAAIASALPAGAVLSSTSYLDVEVDANRNSATFVPFLVAFGVLGLLMSLLVIGVVVSGAVTAGRRRIGILKSLGFTPSQVVRAYLGQALIPAGVGAVGGVLLGNLLSIPIMGVADKALHSVTLGVPFWLDLVVPLVTLAAVAGAALIPARRAGRLRTIEALAVGRTEQAGRFGRSAHGFASRLPLPRWLTLGLALPFGRPARSVTTVAAVVLGTIGVTFGIGLALSLNQVEQGLSQQMPGSVQVMPFPAPGSSTKPRLVTMADLDAAGRAIAAQPGTAGSAEMSFAHAGVAGKTGQTQIVTYQGDSAWAAMQLVSGRWFTGPGEADVPLAFLTAYGAHVGDTVTLTSGGHGAPVKIVGEVLSLHNELLTDAGSLDPLALPLVPDSRFFSIDLRPGTDPVAYSDSLNHALAPYGLTAMPNPPHINLVVISMDTLATILTLMLVVVAGLGVLNTVLLDTRERVHDLGVLKALGLKPRQTVGMVLASVTLTGLLAGTVGVPLGILLQRTVLPAMAGAAGTEVPGVDLDVFHAPLVAGLLVGGLLLATLGALAPASWAARARTATALRTE</sequence>
<dbReference type="EMBL" id="QKYN01000098">
    <property type="protein sequence ID" value="RAG82992.1"/>
    <property type="molecule type" value="Genomic_DNA"/>
</dbReference>
<evidence type="ECO:0000259" key="8">
    <source>
        <dbReference type="Pfam" id="PF02687"/>
    </source>
</evidence>
<feature type="transmembrane region" description="Helical" evidence="7">
    <location>
        <begin position="632"/>
        <end position="656"/>
    </location>
</feature>
<evidence type="ECO:0000313" key="10">
    <source>
        <dbReference type="EMBL" id="RAG82992.1"/>
    </source>
</evidence>
<name>A0A2X0IDB3_9ACTN</name>
<comment type="caution">
    <text evidence="10">The sequence shown here is derived from an EMBL/GenBank/DDBJ whole genome shotgun (WGS) entry which is preliminary data.</text>
</comment>
<evidence type="ECO:0000256" key="4">
    <source>
        <dbReference type="ARBA" id="ARBA00022989"/>
    </source>
</evidence>
<evidence type="ECO:0000256" key="2">
    <source>
        <dbReference type="ARBA" id="ARBA00022475"/>
    </source>
</evidence>
<dbReference type="PANTHER" id="PTHR30572:SF4">
    <property type="entry name" value="ABC TRANSPORTER PERMEASE YTRF"/>
    <property type="match status" value="1"/>
</dbReference>
<dbReference type="GO" id="GO:0005886">
    <property type="term" value="C:plasma membrane"/>
    <property type="evidence" value="ECO:0007669"/>
    <property type="project" value="UniProtKB-SubCell"/>
</dbReference>
<keyword evidence="3 7" id="KW-0812">Transmembrane</keyword>
<dbReference type="Pfam" id="PF12704">
    <property type="entry name" value="MacB_PCD"/>
    <property type="match status" value="1"/>
</dbReference>
<dbReference type="Proteomes" id="UP000248889">
    <property type="component" value="Unassembled WGS sequence"/>
</dbReference>
<evidence type="ECO:0000256" key="3">
    <source>
        <dbReference type="ARBA" id="ARBA00022692"/>
    </source>
</evidence>
<evidence type="ECO:0000256" key="5">
    <source>
        <dbReference type="ARBA" id="ARBA00023136"/>
    </source>
</evidence>
<keyword evidence="5 7" id="KW-0472">Membrane</keyword>
<dbReference type="InterPro" id="IPR025857">
    <property type="entry name" value="MacB_PCD"/>
</dbReference>
<proteinExistence type="inferred from homology"/>
<keyword evidence="11" id="KW-1185">Reference proteome</keyword>
<accession>A0A2X0IDB3</accession>
<reference evidence="10 11" key="1">
    <citation type="submission" date="2018-06" db="EMBL/GenBank/DDBJ databases">
        <title>Streptacidiphilus pinicola sp. nov., isolated from pine grove soil.</title>
        <authorList>
            <person name="Roh S.G."/>
            <person name="Park S."/>
            <person name="Kim M.-K."/>
            <person name="Yun B.-R."/>
            <person name="Park J."/>
            <person name="Kim M.J."/>
            <person name="Kim Y.S."/>
            <person name="Kim S.B."/>
        </authorList>
    </citation>
    <scope>NUCLEOTIDE SEQUENCE [LARGE SCALE GENOMIC DNA]</scope>
    <source>
        <strain evidence="10 11">MMS16-CNU450</strain>
    </source>
</reference>
<feature type="transmembrane region" description="Helical" evidence="7">
    <location>
        <begin position="235"/>
        <end position="261"/>
    </location>
</feature>
<dbReference type="PANTHER" id="PTHR30572">
    <property type="entry name" value="MEMBRANE COMPONENT OF TRANSPORTER-RELATED"/>
    <property type="match status" value="1"/>
</dbReference>
<keyword evidence="2" id="KW-1003">Cell membrane</keyword>